<sequence length="243" mass="27418">MSIPKTDLEAPKHLITIPFALFELNNWDLGPLQPPSNSPARPGIYVMASPDPYILKGINLIDPAIGELIRNVPPECVKRVRERDQRCLITGAKVTALNEHEFTVVNIARPDNHPMWHSEMKGLPTLKDPHTDLKFAHLSKKTIRNAFLVRSDVAEAWKRGIITVDIKASVFIQTSCSGPCNVQFKIMQQDYAIMAFQKPWQHLHGRKLYLEHLKRTDGVASTPLDAYFDEHKISAVAMQVLGK</sequence>
<proteinExistence type="predicted"/>
<evidence type="ECO:0008006" key="3">
    <source>
        <dbReference type="Google" id="ProtNLM"/>
    </source>
</evidence>
<comment type="caution">
    <text evidence="1">The sequence shown here is derived from an EMBL/GenBank/DDBJ whole genome shotgun (WGS) entry which is preliminary data.</text>
</comment>
<name>A0AAV5AD68_9AGAM</name>
<dbReference type="EMBL" id="BPWL01000005">
    <property type="protein sequence ID" value="GJJ10588.1"/>
    <property type="molecule type" value="Genomic_DNA"/>
</dbReference>
<gene>
    <name evidence="1" type="ORF">Clacol_004815</name>
</gene>
<dbReference type="AlphaFoldDB" id="A0AAV5AD68"/>
<accession>A0AAV5AD68</accession>
<evidence type="ECO:0000313" key="2">
    <source>
        <dbReference type="Proteomes" id="UP001050691"/>
    </source>
</evidence>
<keyword evidence="2" id="KW-1185">Reference proteome</keyword>
<protein>
    <recommendedName>
        <fullName evidence="3">Vitellogenin</fullName>
    </recommendedName>
</protein>
<evidence type="ECO:0000313" key="1">
    <source>
        <dbReference type="EMBL" id="GJJ10588.1"/>
    </source>
</evidence>
<reference evidence="1" key="1">
    <citation type="submission" date="2021-10" db="EMBL/GenBank/DDBJ databases">
        <title>De novo Genome Assembly of Clathrus columnatus (Basidiomycota, Fungi) Using Illumina and Nanopore Sequence Data.</title>
        <authorList>
            <person name="Ogiso-Tanaka E."/>
            <person name="Itagaki H."/>
            <person name="Hosoya T."/>
            <person name="Hosaka K."/>
        </authorList>
    </citation>
    <scope>NUCLEOTIDE SEQUENCE</scope>
    <source>
        <strain evidence="1">MO-923</strain>
    </source>
</reference>
<dbReference type="Proteomes" id="UP001050691">
    <property type="component" value="Unassembled WGS sequence"/>
</dbReference>
<organism evidence="1 2">
    <name type="scientific">Clathrus columnatus</name>
    <dbReference type="NCBI Taxonomy" id="1419009"/>
    <lineage>
        <taxon>Eukaryota</taxon>
        <taxon>Fungi</taxon>
        <taxon>Dikarya</taxon>
        <taxon>Basidiomycota</taxon>
        <taxon>Agaricomycotina</taxon>
        <taxon>Agaricomycetes</taxon>
        <taxon>Phallomycetidae</taxon>
        <taxon>Phallales</taxon>
        <taxon>Clathraceae</taxon>
        <taxon>Clathrus</taxon>
    </lineage>
</organism>